<dbReference type="Proteomes" id="UP000308600">
    <property type="component" value="Unassembled WGS sequence"/>
</dbReference>
<evidence type="ECO:0000313" key="1">
    <source>
        <dbReference type="EMBL" id="TFK75800.1"/>
    </source>
</evidence>
<name>A0ACD3BD81_9AGAR</name>
<organism evidence="1 2">
    <name type="scientific">Pluteus cervinus</name>
    <dbReference type="NCBI Taxonomy" id="181527"/>
    <lineage>
        <taxon>Eukaryota</taxon>
        <taxon>Fungi</taxon>
        <taxon>Dikarya</taxon>
        <taxon>Basidiomycota</taxon>
        <taxon>Agaricomycotina</taxon>
        <taxon>Agaricomycetes</taxon>
        <taxon>Agaricomycetidae</taxon>
        <taxon>Agaricales</taxon>
        <taxon>Pluteineae</taxon>
        <taxon>Pluteaceae</taxon>
        <taxon>Pluteus</taxon>
    </lineage>
</organism>
<evidence type="ECO:0000313" key="2">
    <source>
        <dbReference type="Proteomes" id="UP000308600"/>
    </source>
</evidence>
<protein>
    <submittedName>
        <fullName evidence="1">Uncharacterized protein</fullName>
    </submittedName>
</protein>
<accession>A0ACD3BD81</accession>
<reference evidence="1 2" key="1">
    <citation type="journal article" date="2019" name="Nat. Ecol. Evol.">
        <title>Megaphylogeny resolves global patterns of mushroom evolution.</title>
        <authorList>
            <person name="Varga T."/>
            <person name="Krizsan K."/>
            <person name="Foldi C."/>
            <person name="Dima B."/>
            <person name="Sanchez-Garcia M."/>
            <person name="Sanchez-Ramirez S."/>
            <person name="Szollosi G.J."/>
            <person name="Szarkandi J.G."/>
            <person name="Papp V."/>
            <person name="Albert L."/>
            <person name="Andreopoulos W."/>
            <person name="Angelini C."/>
            <person name="Antonin V."/>
            <person name="Barry K.W."/>
            <person name="Bougher N.L."/>
            <person name="Buchanan P."/>
            <person name="Buyck B."/>
            <person name="Bense V."/>
            <person name="Catcheside P."/>
            <person name="Chovatia M."/>
            <person name="Cooper J."/>
            <person name="Damon W."/>
            <person name="Desjardin D."/>
            <person name="Finy P."/>
            <person name="Geml J."/>
            <person name="Haridas S."/>
            <person name="Hughes K."/>
            <person name="Justo A."/>
            <person name="Karasinski D."/>
            <person name="Kautmanova I."/>
            <person name="Kiss B."/>
            <person name="Kocsube S."/>
            <person name="Kotiranta H."/>
            <person name="LaButti K.M."/>
            <person name="Lechner B.E."/>
            <person name="Liimatainen K."/>
            <person name="Lipzen A."/>
            <person name="Lukacs Z."/>
            <person name="Mihaltcheva S."/>
            <person name="Morgado L.N."/>
            <person name="Niskanen T."/>
            <person name="Noordeloos M.E."/>
            <person name="Ohm R.A."/>
            <person name="Ortiz-Santana B."/>
            <person name="Ovrebo C."/>
            <person name="Racz N."/>
            <person name="Riley R."/>
            <person name="Savchenko A."/>
            <person name="Shiryaev A."/>
            <person name="Soop K."/>
            <person name="Spirin V."/>
            <person name="Szebenyi C."/>
            <person name="Tomsovsky M."/>
            <person name="Tulloss R.E."/>
            <person name="Uehling J."/>
            <person name="Grigoriev I.V."/>
            <person name="Vagvolgyi C."/>
            <person name="Papp T."/>
            <person name="Martin F.M."/>
            <person name="Miettinen O."/>
            <person name="Hibbett D.S."/>
            <person name="Nagy L.G."/>
        </authorList>
    </citation>
    <scope>NUCLEOTIDE SEQUENCE [LARGE SCALE GENOMIC DNA]</scope>
    <source>
        <strain evidence="1 2">NL-1719</strain>
    </source>
</reference>
<keyword evidence="2" id="KW-1185">Reference proteome</keyword>
<proteinExistence type="predicted"/>
<dbReference type="EMBL" id="ML208261">
    <property type="protein sequence ID" value="TFK75800.1"/>
    <property type="molecule type" value="Genomic_DNA"/>
</dbReference>
<sequence length="370" mass="41843">MVFRTRNPYYLRISEQDVLPIYLYLDERHLEWMSDFTLQRVLVDLRPHILTKLKIEAEYVGATSATAAKKITVDTHRGDGYQFCYFLRKTDPHSVLVKTRSYVAVEKGTVQPSNVAKASKKKPTAQKRKRSHGSPRKDESDEQQKRRRKGKGKAVVEDSDDSLDADESDDNFDPRPRGSSSKSKSTRRTRNIDDEDFEMDDSNPSDEDVDHDAPPETMDLTIEDEEEKPKPALRLNYKGFRIYGRCLCIVVEPWPRLPNPPESQPNAPAREQRQLSAVPPDISSTFGGNTSRAKTPLFLPEETVRTAADELLSTAPYRMDDEDDDVFGGMMEMSQVLTAAGEFSTGPTADDDNEIDGAVFFGDADEIREL</sequence>
<gene>
    <name evidence="1" type="ORF">BDN72DRAFT_785798</name>
</gene>